<evidence type="ECO:0000313" key="3">
    <source>
        <dbReference type="Proteomes" id="UP000036958"/>
    </source>
</evidence>
<dbReference type="Proteomes" id="UP000036958">
    <property type="component" value="Unassembled WGS sequence"/>
</dbReference>
<feature type="region of interest" description="Disordered" evidence="1">
    <location>
        <begin position="36"/>
        <end position="56"/>
    </location>
</feature>
<protein>
    <submittedName>
        <fullName evidence="2">Uncharacterized protein</fullName>
    </submittedName>
</protein>
<dbReference type="EMBL" id="LGIA01000201">
    <property type="protein sequence ID" value="KOH43072.1"/>
    <property type="molecule type" value="Genomic_DNA"/>
</dbReference>
<keyword evidence="3" id="KW-1185">Reference proteome</keyword>
<evidence type="ECO:0000256" key="1">
    <source>
        <dbReference type="SAM" id="MobiDB-lite"/>
    </source>
</evidence>
<organism evidence="2 3">
    <name type="scientific">Sunxiuqinia dokdonensis</name>
    <dbReference type="NCBI Taxonomy" id="1409788"/>
    <lineage>
        <taxon>Bacteria</taxon>
        <taxon>Pseudomonadati</taxon>
        <taxon>Bacteroidota</taxon>
        <taxon>Bacteroidia</taxon>
        <taxon>Marinilabiliales</taxon>
        <taxon>Prolixibacteraceae</taxon>
        <taxon>Sunxiuqinia</taxon>
    </lineage>
</organism>
<dbReference type="AlphaFoldDB" id="A0A0L8V4C1"/>
<comment type="caution">
    <text evidence="2">The sequence shown here is derived from an EMBL/GenBank/DDBJ whole genome shotgun (WGS) entry which is preliminary data.</text>
</comment>
<evidence type="ECO:0000313" key="2">
    <source>
        <dbReference type="EMBL" id="KOH43072.1"/>
    </source>
</evidence>
<name>A0A0L8V4C1_9BACT</name>
<reference evidence="3" key="1">
    <citation type="submission" date="2015-07" db="EMBL/GenBank/DDBJ databases">
        <title>Genome sequencing of Sunxiuqinia dokdonensis strain SK.</title>
        <authorList>
            <person name="Ahn S."/>
            <person name="Kim B.-C."/>
        </authorList>
    </citation>
    <scope>NUCLEOTIDE SEQUENCE [LARGE SCALE GENOMIC DNA]</scope>
    <source>
        <strain evidence="3">SK</strain>
    </source>
</reference>
<proteinExistence type="predicted"/>
<gene>
    <name evidence="2" type="ORF">NC99_41060</name>
</gene>
<sequence>MFRTKNKKICGQLCCFALKTRKSATSFVVFLKKRKHQPGNPFSDENRKQAKFSRAH</sequence>
<accession>A0A0L8V4C1</accession>